<keyword evidence="4" id="KW-1185">Reference proteome</keyword>
<dbReference type="RefSeq" id="WP_066154425.1">
    <property type="nucleotide sequence ID" value="NZ_CP020814.1"/>
</dbReference>
<gene>
    <name evidence="3" type="ORF">BkAM31D_07075</name>
</gene>
<dbReference type="Proteomes" id="UP000193006">
    <property type="component" value="Chromosome"/>
</dbReference>
<feature type="transmembrane region" description="Helical" evidence="2">
    <location>
        <begin position="15"/>
        <end position="38"/>
    </location>
</feature>
<evidence type="ECO:0000256" key="1">
    <source>
        <dbReference type="SAM" id="MobiDB-lite"/>
    </source>
</evidence>
<dbReference type="AlphaFoldDB" id="A0A1X9MDL3"/>
<evidence type="ECO:0000313" key="4">
    <source>
        <dbReference type="Proteomes" id="UP000193006"/>
    </source>
</evidence>
<reference evidence="3 4" key="1">
    <citation type="submission" date="2017-04" db="EMBL/GenBank/DDBJ databases">
        <title>Bacillus krulwichiae AM31D Genome sequencing and assembly.</title>
        <authorList>
            <person name="Krulwich T.A."/>
            <person name="Anastor L."/>
            <person name="Ehrlich R."/>
            <person name="Ehrlich G.D."/>
            <person name="Janto B."/>
        </authorList>
    </citation>
    <scope>NUCLEOTIDE SEQUENCE [LARGE SCALE GENOMIC DNA]</scope>
    <source>
        <strain evidence="3 4">AM31D</strain>
    </source>
</reference>
<feature type="region of interest" description="Disordered" evidence="1">
    <location>
        <begin position="44"/>
        <end position="90"/>
    </location>
</feature>
<dbReference type="EMBL" id="CP020814">
    <property type="protein sequence ID" value="ARK29641.1"/>
    <property type="molecule type" value="Genomic_DNA"/>
</dbReference>
<proteinExistence type="predicted"/>
<protein>
    <recommendedName>
        <fullName evidence="5">Tim44-like domain protein</fullName>
    </recommendedName>
</protein>
<keyword evidence="2" id="KW-0472">Membrane</keyword>
<organism evidence="3 4">
    <name type="scientific">Halalkalibacter krulwichiae</name>
    <dbReference type="NCBI Taxonomy" id="199441"/>
    <lineage>
        <taxon>Bacteria</taxon>
        <taxon>Bacillati</taxon>
        <taxon>Bacillota</taxon>
        <taxon>Bacilli</taxon>
        <taxon>Bacillales</taxon>
        <taxon>Bacillaceae</taxon>
        <taxon>Halalkalibacter</taxon>
    </lineage>
</organism>
<dbReference type="STRING" id="199441.BkAM31D_07075"/>
<keyword evidence="2" id="KW-1133">Transmembrane helix</keyword>
<name>A0A1X9MDL3_9BACI</name>
<evidence type="ECO:0008006" key="5">
    <source>
        <dbReference type="Google" id="ProtNLM"/>
    </source>
</evidence>
<evidence type="ECO:0000313" key="3">
    <source>
        <dbReference type="EMBL" id="ARK29641.1"/>
    </source>
</evidence>
<evidence type="ECO:0000256" key="2">
    <source>
        <dbReference type="SAM" id="Phobius"/>
    </source>
</evidence>
<sequence>MFGWNFENSGDRKKLFVLLFSLFSFGAVSIWWITGALYERGSNESLETTAEETDLEWGEVSNGDSEGSEKGVTSSEPSPPTDEKDEEEAKQVAQDFAEAFYAYDEVDPMGHIENSREFMTDPMYSRERRNQEQSRSTLARVKAEVIETSLMESAHHRGTGNVAWVVMIQGEITDVEGNKREDESWYHVALTQNEERGWLVTEVRIDEST</sequence>
<keyword evidence="2" id="KW-0812">Transmembrane</keyword>
<dbReference type="KEGG" id="bkw:BkAM31D_07075"/>
<accession>A0A1X9MDL3</accession>